<dbReference type="Proteomes" id="UP000790377">
    <property type="component" value="Unassembled WGS sequence"/>
</dbReference>
<gene>
    <name evidence="1" type="ORF">BJ138DRAFT_1130448</name>
</gene>
<organism evidence="1 2">
    <name type="scientific">Hygrophoropsis aurantiaca</name>
    <dbReference type="NCBI Taxonomy" id="72124"/>
    <lineage>
        <taxon>Eukaryota</taxon>
        <taxon>Fungi</taxon>
        <taxon>Dikarya</taxon>
        <taxon>Basidiomycota</taxon>
        <taxon>Agaricomycotina</taxon>
        <taxon>Agaricomycetes</taxon>
        <taxon>Agaricomycetidae</taxon>
        <taxon>Boletales</taxon>
        <taxon>Coniophorineae</taxon>
        <taxon>Hygrophoropsidaceae</taxon>
        <taxon>Hygrophoropsis</taxon>
    </lineage>
</organism>
<comment type="caution">
    <text evidence="1">The sequence shown here is derived from an EMBL/GenBank/DDBJ whole genome shotgun (WGS) entry which is preliminary data.</text>
</comment>
<keyword evidence="2" id="KW-1185">Reference proteome</keyword>
<evidence type="ECO:0000313" key="2">
    <source>
        <dbReference type="Proteomes" id="UP000790377"/>
    </source>
</evidence>
<sequence length="449" mass="50899">MESHTEQHDTSTRTTIEILETEVLELEKKESDLLAQLHPLQAIIAHKRSLAGKLKNSLVPVNRLPNEILLACFDQAVQDWADENAGADEQNVAQLACVDWEGDVDFELPCTPVFAISHVSHHWRQLAINAPSLWTNHVVTPAFGRHMDIFRDVLHRAKGAPIAATFRCSEYGFRSSEYEFRAFEDEQISSGTLLMEAIMPLIHAQQIKALTFFCSPPMLSSLSQSLLSAAPQLKTLKLQYDTADAVKRADRTVVTLPMLENLTIMQSNRFVSKLLGSLSAPNVRQLKLLAWHPVELSYASSCLFIRNNNRNSSSRVPRFPSVRNLVLSSLDEFDELKNVLIKPSSLAPPTFQWLQHLTLDFSFEEDFAVGTQALDPFTWLPKPRDRADRPLLILVLDRSTESTQDADKYLFWYYKELQQYGTLDRSSSRLEEFMQLQALADDDPEAAML</sequence>
<reference evidence="1" key="1">
    <citation type="journal article" date="2021" name="New Phytol.">
        <title>Evolutionary innovations through gain and loss of genes in the ectomycorrhizal Boletales.</title>
        <authorList>
            <person name="Wu G."/>
            <person name="Miyauchi S."/>
            <person name="Morin E."/>
            <person name="Kuo A."/>
            <person name="Drula E."/>
            <person name="Varga T."/>
            <person name="Kohler A."/>
            <person name="Feng B."/>
            <person name="Cao Y."/>
            <person name="Lipzen A."/>
            <person name="Daum C."/>
            <person name="Hundley H."/>
            <person name="Pangilinan J."/>
            <person name="Johnson J."/>
            <person name="Barry K."/>
            <person name="LaButti K."/>
            <person name="Ng V."/>
            <person name="Ahrendt S."/>
            <person name="Min B."/>
            <person name="Choi I.G."/>
            <person name="Park H."/>
            <person name="Plett J.M."/>
            <person name="Magnuson J."/>
            <person name="Spatafora J.W."/>
            <person name="Nagy L.G."/>
            <person name="Henrissat B."/>
            <person name="Grigoriev I.V."/>
            <person name="Yang Z.L."/>
            <person name="Xu J."/>
            <person name="Martin F.M."/>
        </authorList>
    </citation>
    <scope>NUCLEOTIDE SEQUENCE</scope>
    <source>
        <strain evidence="1">ATCC 28755</strain>
    </source>
</reference>
<proteinExistence type="predicted"/>
<accession>A0ACB7ZWW4</accession>
<evidence type="ECO:0000313" key="1">
    <source>
        <dbReference type="EMBL" id="KAH7905525.1"/>
    </source>
</evidence>
<dbReference type="EMBL" id="MU268173">
    <property type="protein sequence ID" value="KAH7905525.1"/>
    <property type="molecule type" value="Genomic_DNA"/>
</dbReference>
<name>A0ACB7ZWW4_9AGAM</name>
<protein>
    <submittedName>
        <fullName evidence="1">Uncharacterized protein</fullName>
    </submittedName>
</protein>